<proteinExistence type="predicted"/>
<evidence type="ECO:0000259" key="1">
    <source>
        <dbReference type="Pfam" id="PF00248"/>
    </source>
</evidence>
<dbReference type="CDD" id="cd19081">
    <property type="entry name" value="AKR_AKR9C1"/>
    <property type="match status" value="1"/>
</dbReference>
<evidence type="ECO:0000313" key="3">
    <source>
        <dbReference type="Proteomes" id="UP001199919"/>
    </source>
</evidence>
<dbReference type="PANTHER" id="PTHR43364">
    <property type="entry name" value="NADH-SPECIFIC METHYLGLYOXAL REDUCTASE-RELATED"/>
    <property type="match status" value="1"/>
</dbReference>
<dbReference type="RefSeq" id="WP_232175538.1">
    <property type="nucleotide sequence ID" value="NZ_JAJPWV010000001.1"/>
</dbReference>
<protein>
    <submittedName>
        <fullName evidence="2">Aldo/keto reductase</fullName>
    </submittedName>
</protein>
<sequence length="316" mass="34610">MESREIGKSGLMVKPFAFGGNVFGWTADEKRSFELLDAFVDKGFNLVDTADVYSYWVPGNKGGESETIIGNWLKSTGKRDKIVLATKVGKPMGEGMKGLSKNYINQAVEASLRRLQTDYIDLYQSHDDDKDTPLAETMQAFDQLIKEGKVRAIGASNFKADRLAEAIKVSEENGFAAYQSLQPEYNLYDRESFEAEFQPLCLEKGLGVITYYSLASGFLTGKYRSEDDLNKSQRGGGIKKYLNSRGQAILEALDEVAAKHNVPLATISIAWLIAQPGVTAPIASATSVEQLTEIAKAAEINLSTEDVALLSDAGKY</sequence>
<dbReference type="InterPro" id="IPR050523">
    <property type="entry name" value="AKR_Detox_Biosynth"/>
</dbReference>
<dbReference type="Proteomes" id="UP001199919">
    <property type="component" value="Unassembled WGS sequence"/>
</dbReference>
<dbReference type="InterPro" id="IPR036812">
    <property type="entry name" value="NAD(P)_OxRdtase_dom_sf"/>
</dbReference>
<organism evidence="2 3">
    <name type="scientific">Mucilaginibacter roseus</name>
    <dbReference type="NCBI Taxonomy" id="1528868"/>
    <lineage>
        <taxon>Bacteria</taxon>
        <taxon>Pseudomonadati</taxon>
        <taxon>Bacteroidota</taxon>
        <taxon>Sphingobacteriia</taxon>
        <taxon>Sphingobacteriales</taxon>
        <taxon>Sphingobacteriaceae</taxon>
        <taxon>Mucilaginibacter</taxon>
    </lineage>
</organism>
<dbReference type="EMBL" id="JAJPWV010000001">
    <property type="protein sequence ID" value="MCD8739618.1"/>
    <property type="molecule type" value="Genomic_DNA"/>
</dbReference>
<accession>A0ABS8TXK9</accession>
<feature type="domain" description="NADP-dependent oxidoreductase" evidence="1">
    <location>
        <begin position="17"/>
        <end position="311"/>
    </location>
</feature>
<dbReference type="Gene3D" id="3.20.20.100">
    <property type="entry name" value="NADP-dependent oxidoreductase domain"/>
    <property type="match status" value="1"/>
</dbReference>
<dbReference type="Pfam" id="PF00248">
    <property type="entry name" value="Aldo_ket_red"/>
    <property type="match status" value="1"/>
</dbReference>
<gene>
    <name evidence="2" type="ORF">LT679_03300</name>
</gene>
<comment type="caution">
    <text evidence="2">The sequence shown here is derived from an EMBL/GenBank/DDBJ whole genome shotgun (WGS) entry which is preliminary data.</text>
</comment>
<reference evidence="2 3" key="1">
    <citation type="submission" date="2021-12" db="EMBL/GenBank/DDBJ databases">
        <title>Mucilaginibacter roseus genome.</title>
        <authorList>
            <person name="Ferreira J.R."/>
            <person name="Newman J.D."/>
        </authorList>
    </citation>
    <scope>NUCLEOTIDE SEQUENCE [LARGE SCALE GENOMIC DNA]</scope>
    <source>
        <strain evidence="2 3">LMG 28454</strain>
    </source>
</reference>
<dbReference type="SUPFAM" id="SSF51430">
    <property type="entry name" value="NAD(P)-linked oxidoreductase"/>
    <property type="match status" value="1"/>
</dbReference>
<keyword evidence="3" id="KW-1185">Reference proteome</keyword>
<dbReference type="PANTHER" id="PTHR43364:SF6">
    <property type="entry name" value="OXIDOREDUCTASE-RELATED"/>
    <property type="match status" value="1"/>
</dbReference>
<dbReference type="InterPro" id="IPR023210">
    <property type="entry name" value="NADP_OxRdtase_dom"/>
</dbReference>
<evidence type="ECO:0000313" key="2">
    <source>
        <dbReference type="EMBL" id="MCD8739618.1"/>
    </source>
</evidence>
<name>A0ABS8TXK9_9SPHI</name>